<dbReference type="AlphaFoldDB" id="A0A1I3TZ23"/>
<keyword evidence="2" id="KW-1185">Reference proteome</keyword>
<organism evidence="1 2">
    <name type="scientific">Halobacillus dabanensis</name>
    <dbReference type="NCBI Taxonomy" id="240302"/>
    <lineage>
        <taxon>Bacteria</taxon>
        <taxon>Bacillati</taxon>
        <taxon>Bacillota</taxon>
        <taxon>Bacilli</taxon>
        <taxon>Bacillales</taxon>
        <taxon>Bacillaceae</taxon>
        <taxon>Halobacillus</taxon>
    </lineage>
</organism>
<dbReference type="RefSeq" id="WP_075036065.1">
    <property type="nucleotide sequence ID" value="NZ_FOSB01000004.1"/>
</dbReference>
<accession>A0A1I3TZ23</accession>
<gene>
    <name evidence="1" type="ORF">SAMN04487936_10468</name>
</gene>
<dbReference type="EMBL" id="FOSB01000004">
    <property type="protein sequence ID" value="SFJ75882.1"/>
    <property type="molecule type" value="Genomic_DNA"/>
</dbReference>
<proteinExistence type="predicted"/>
<protein>
    <submittedName>
        <fullName evidence="1">Uncharacterized protein</fullName>
    </submittedName>
</protein>
<evidence type="ECO:0000313" key="1">
    <source>
        <dbReference type="EMBL" id="SFJ75882.1"/>
    </source>
</evidence>
<name>A0A1I3TZ23_HALDA</name>
<sequence>MVGAHIEGAVTYFRNGPYDKLLRAIRIKYESNGEAVGAVSTLALTDVELLALAAFMDMTAPALELRGRFSIGSFEEQLSMKYEGLNLRQLLYTYFG</sequence>
<reference evidence="2" key="1">
    <citation type="submission" date="2016-10" db="EMBL/GenBank/DDBJ databases">
        <authorList>
            <person name="Varghese N."/>
            <person name="Submissions S."/>
        </authorList>
    </citation>
    <scope>NUCLEOTIDE SEQUENCE [LARGE SCALE GENOMIC DNA]</scope>
    <source>
        <strain evidence="2">CGMCC 1.3704</strain>
    </source>
</reference>
<evidence type="ECO:0000313" key="2">
    <source>
        <dbReference type="Proteomes" id="UP000183557"/>
    </source>
</evidence>
<dbReference type="Proteomes" id="UP000183557">
    <property type="component" value="Unassembled WGS sequence"/>
</dbReference>
<dbReference type="OrthoDB" id="2969260at2"/>